<dbReference type="AlphaFoldDB" id="A0A7E5VHF3"/>
<evidence type="ECO:0000313" key="8">
    <source>
        <dbReference type="RefSeq" id="XP_026727636.1"/>
    </source>
</evidence>
<evidence type="ECO:0000313" key="7">
    <source>
        <dbReference type="Proteomes" id="UP000322000"/>
    </source>
</evidence>
<organism evidence="7 8">
    <name type="scientific">Trichoplusia ni</name>
    <name type="common">Cabbage looper</name>
    <dbReference type="NCBI Taxonomy" id="7111"/>
    <lineage>
        <taxon>Eukaryota</taxon>
        <taxon>Metazoa</taxon>
        <taxon>Ecdysozoa</taxon>
        <taxon>Arthropoda</taxon>
        <taxon>Hexapoda</taxon>
        <taxon>Insecta</taxon>
        <taxon>Pterygota</taxon>
        <taxon>Neoptera</taxon>
        <taxon>Endopterygota</taxon>
        <taxon>Lepidoptera</taxon>
        <taxon>Glossata</taxon>
        <taxon>Ditrysia</taxon>
        <taxon>Noctuoidea</taxon>
        <taxon>Noctuidae</taxon>
        <taxon>Plusiinae</taxon>
        <taxon>Trichoplusia</taxon>
    </lineage>
</organism>
<evidence type="ECO:0000259" key="6">
    <source>
        <dbReference type="PROSITE" id="PS50263"/>
    </source>
</evidence>
<dbReference type="RefSeq" id="XP_026727636.1">
    <property type="nucleotide sequence ID" value="XM_026871835.1"/>
</dbReference>
<dbReference type="GeneID" id="113493811"/>
<keyword evidence="7" id="KW-1185">Reference proteome</keyword>
<dbReference type="KEGG" id="tnl:113493811"/>
<name>A0A7E5VHF3_TRINI</name>
<dbReference type="OrthoDB" id="10250282at2759"/>
<dbReference type="GO" id="GO:0006528">
    <property type="term" value="P:asparagine metabolic process"/>
    <property type="evidence" value="ECO:0007669"/>
    <property type="project" value="TreeGrafter"/>
</dbReference>
<dbReference type="EC" id="3.5.1.3" evidence="3"/>
<dbReference type="PANTHER" id="PTHR23088">
    <property type="entry name" value="NITRILASE-RELATED"/>
    <property type="match status" value="1"/>
</dbReference>
<reference evidence="8" key="1">
    <citation type="submission" date="2025-08" db="UniProtKB">
        <authorList>
            <consortium name="RefSeq"/>
        </authorList>
    </citation>
    <scope>IDENTIFICATION</scope>
</reference>
<sequence length="315" mass="35203">MFSRVPVFLLSPLKKSVTKSMMALNFSTSEGLFRCFKLALLQLKVGLGKTQNLANAVKEIHYAKEKGAQLVALPDFFNAPYGVQYLEEYAEEIPSGPSCAALRCAALEAGVCVVGGTMPERHRDKFYNSCTVWDEKGNLVAVHRKLHLFDVDLPGGLEFKESDVLSAGDEITTFDFRGIRIGLGACYDLRFFEMAQMMAKEGCSLLLYPGAFTLTTGQLHWEILARARATDLQLWVALVSPARDMTANYVAWGHSMIVDPWGAVVLELDEAPGILMIDIDSQLVENVRSQIPVWKHRRTDLYDTVSPKYIIRKKM</sequence>
<protein>
    <recommendedName>
        <fullName evidence="3">omega-amidase</fullName>
        <ecNumber evidence="3">3.5.1.3</ecNumber>
    </recommendedName>
    <alternativeName>
        <fullName evidence="4">Nitrilase homolog 2</fullName>
    </alternativeName>
</protein>
<evidence type="ECO:0000256" key="3">
    <source>
        <dbReference type="ARBA" id="ARBA00039118"/>
    </source>
</evidence>
<dbReference type="InterPro" id="IPR036526">
    <property type="entry name" value="C-N_Hydrolase_sf"/>
</dbReference>
<dbReference type="GO" id="GO:0050152">
    <property type="term" value="F:omega-amidase activity"/>
    <property type="evidence" value="ECO:0007669"/>
    <property type="project" value="UniProtKB-EC"/>
</dbReference>
<dbReference type="GO" id="GO:0006107">
    <property type="term" value="P:oxaloacetate metabolic process"/>
    <property type="evidence" value="ECO:0007669"/>
    <property type="project" value="TreeGrafter"/>
</dbReference>
<comment type="catalytic activity">
    <reaction evidence="2">
        <text>2-oxoglutaramate + H2O = 2-oxoglutarate + NH4(+)</text>
        <dbReference type="Rhea" id="RHEA:32963"/>
        <dbReference type="ChEBI" id="CHEBI:15377"/>
        <dbReference type="ChEBI" id="CHEBI:16769"/>
        <dbReference type="ChEBI" id="CHEBI:16810"/>
        <dbReference type="ChEBI" id="CHEBI:28938"/>
        <dbReference type="EC" id="3.5.1.3"/>
    </reaction>
    <physiologicalReaction direction="left-to-right" evidence="2">
        <dbReference type="Rhea" id="RHEA:32964"/>
    </physiologicalReaction>
</comment>
<dbReference type="Pfam" id="PF00795">
    <property type="entry name" value="CN_hydrolase"/>
    <property type="match status" value="1"/>
</dbReference>
<feature type="domain" description="CN hydrolase" evidence="6">
    <location>
        <begin position="36"/>
        <end position="281"/>
    </location>
</feature>
<evidence type="ECO:0000256" key="5">
    <source>
        <dbReference type="ARBA" id="ARBA00048745"/>
    </source>
</evidence>
<dbReference type="GO" id="GO:0005739">
    <property type="term" value="C:mitochondrion"/>
    <property type="evidence" value="ECO:0007669"/>
    <property type="project" value="TreeGrafter"/>
</dbReference>
<comment type="catalytic activity">
    <reaction evidence="5">
        <text>2-oxosuccinamate + H2O = oxaloacetate + NH4(+)</text>
        <dbReference type="Rhea" id="RHEA:59412"/>
        <dbReference type="ChEBI" id="CHEBI:15377"/>
        <dbReference type="ChEBI" id="CHEBI:16452"/>
        <dbReference type="ChEBI" id="CHEBI:28938"/>
        <dbReference type="ChEBI" id="CHEBI:57735"/>
        <dbReference type="EC" id="3.5.1.3"/>
    </reaction>
    <physiologicalReaction direction="left-to-right" evidence="5">
        <dbReference type="Rhea" id="RHEA:59413"/>
    </physiologicalReaction>
</comment>
<keyword evidence="1" id="KW-0378">Hydrolase</keyword>
<gene>
    <name evidence="8" type="primary">LOC113493811</name>
</gene>
<dbReference type="PROSITE" id="PS50263">
    <property type="entry name" value="CN_HYDROLASE"/>
    <property type="match status" value="1"/>
</dbReference>
<dbReference type="InterPro" id="IPR003010">
    <property type="entry name" value="C-N_Hydrolase"/>
</dbReference>
<dbReference type="Gene3D" id="3.60.110.10">
    <property type="entry name" value="Carbon-nitrogen hydrolase"/>
    <property type="match status" value="1"/>
</dbReference>
<dbReference type="SUPFAM" id="SSF56317">
    <property type="entry name" value="Carbon-nitrogen hydrolase"/>
    <property type="match status" value="1"/>
</dbReference>
<dbReference type="FunCoup" id="A0A7E5VHF3">
    <property type="interactions" value="1013"/>
</dbReference>
<dbReference type="GO" id="GO:0006541">
    <property type="term" value="P:glutamine metabolic process"/>
    <property type="evidence" value="ECO:0007669"/>
    <property type="project" value="TreeGrafter"/>
</dbReference>
<accession>A0A7E5VHF3</accession>
<evidence type="ECO:0000256" key="4">
    <source>
        <dbReference type="ARBA" id="ARBA00041576"/>
    </source>
</evidence>
<dbReference type="InParanoid" id="A0A7E5VHF3"/>
<evidence type="ECO:0000256" key="1">
    <source>
        <dbReference type="ARBA" id="ARBA00022801"/>
    </source>
</evidence>
<dbReference type="CDD" id="cd07572">
    <property type="entry name" value="nit"/>
    <property type="match status" value="1"/>
</dbReference>
<dbReference type="PANTHER" id="PTHR23088:SF30">
    <property type="entry name" value="OMEGA-AMIDASE NIT2"/>
    <property type="match status" value="1"/>
</dbReference>
<proteinExistence type="predicted"/>
<dbReference type="InterPro" id="IPR045254">
    <property type="entry name" value="Nit1/2_C-N_Hydrolase"/>
</dbReference>
<evidence type="ECO:0000256" key="2">
    <source>
        <dbReference type="ARBA" id="ARBA00036637"/>
    </source>
</evidence>
<dbReference type="Proteomes" id="UP000322000">
    <property type="component" value="Chromosome 5"/>
</dbReference>